<dbReference type="InterPro" id="IPR025382">
    <property type="entry name" value="Cap4-like_endonuclease_dom"/>
</dbReference>
<gene>
    <name evidence="3" type="ORF">SAMN05444158_7020</name>
</gene>
<reference evidence="4" key="1">
    <citation type="submission" date="2016-10" db="EMBL/GenBank/DDBJ databases">
        <authorList>
            <person name="Varghese N."/>
            <person name="Submissions S."/>
        </authorList>
    </citation>
    <scope>NUCLEOTIDE SEQUENCE [LARGE SCALE GENOMIC DNA]</scope>
    <source>
        <strain evidence="4">GAS369</strain>
    </source>
</reference>
<dbReference type="Proteomes" id="UP000243904">
    <property type="component" value="Chromosome I"/>
</dbReference>
<feature type="domain" description="CD-NTase associated protein 4-like DNA endonuclease" evidence="2">
    <location>
        <begin position="24"/>
        <end position="187"/>
    </location>
</feature>
<protein>
    <recommendedName>
        <fullName evidence="2">CD-NTase associated protein 4-like DNA endonuclease domain-containing protein</fullName>
    </recommendedName>
</protein>
<sequence>MSDEASTGEIEWPSIDDHHPHEEGGPAARAGLSYQDEIVVDIFLDMIEDATIQKVHCETHDDILIKRVQDGEEFVEYVQVKSNEPDTLWSVASLCAKGADSVCAKSLTRDQHKETARFRIVTLRDVNSELRLLTYPCYGTGRETTCADFGALSVSVKERLPDFTSAKGSGIEYWLEHCLWDVRHDQDTIRSKNVLRILKIAISQKFFILPEQAEVVESELRSWAYDAGRAFWIPDRAKKIISRAALLAWWNDRLQELVDGSSDVSGAKLREKMDDASLSDDQIRMALELRRDYAQMMRTPRYMSENDVQAMQRRVKSELATLRAGQMAGELSVDGATFHSLCLQKMDAISQNSSNSVDDRSAFLKGCMYDIADRCLHRFTRQER</sequence>
<proteinExistence type="predicted"/>
<keyword evidence="4" id="KW-1185">Reference proteome</keyword>
<accession>A0A1H2BC71</accession>
<evidence type="ECO:0000259" key="2">
    <source>
        <dbReference type="Pfam" id="PF14130"/>
    </source>
</evidence>
<dbReference type="Pfam" id="PF14130">
    <property type="entry name" value="Cap4_nuclease"/>
    <property type="match status" value="1"/>
</dbReference>
<feature type="compositionally biased region" description="Basic and acidic residues" evidence="1">
    <location>
        <begin position="15"/>
        <end position="24"/>
    </location>
</feature>
<dbReference type="AlphaFoldDB" id="A0A1H2BC71"/>
<dbReference type="EMBL" id="LT629750">
    <property type="protein sequence ID" value="SDT55813.1"/>
    <property type="molecule type" value="Genomic_DNA"/>
</dbReference>
<dbReference type="GO" id="GO:0004518">
    <property type="term" value="F:nuclease activity"/>
    <property type="evidence" value="ECO:0007669"/>
    <property type="project" value="InterPro"/>
</dbReference>
<evidence type="ECO:0000313" key="4">
    <source>
        <dbReference type="Proteomes" id="UP000243904"/>
    </source>
</evidence>
<feature type="region of interest" description="Disordered" evidence="1">
    <location>
        <begin position="1"/>
        <end position="28"/>
    </location>
</feature>
<evidence type="ECO:0000256" key="1">
    <source>
        <dbReference type="SAM" id="MobiDB-lite"/>
    </source>
</evidence>
<name>A0A1H2BC71_9BRAD</name>
<organism evidence="3 4">
    <name type="scientific">Bradyrhizobium canariense</name>
    <dbReference type="NCBI Taxonomy" id="255045"/>
    <lineage>
        <taxon>Bacteria</taxon>
        <taxon>Pseudomonadati</taxon>
        <taxon>Pseudomonadota</taxon>
        <taxon>Alphaproteobacteria</taxon>
        <taxon>Hyphomicrobiales</taxon>
        <taxon>Nitrobacteraceae</taxon>
        <taxon>Bradyrhizobium</taxon>
    </lineage>
</organism>
<dbReference type="RefSeq" id="WP_146690576.1">
    <property type="nucleotide sequence ID" value="NZ_LT629750.1"/>
</dbReference>
<evidence type="ECO:0000313" key="3">
    <source>
        <dbReference type="EMBL" id="SDT55813.1"/>
    </source>
</evidence>